<dbReference type="EMBL" id="BMTD01000007">
    <property type="protein sequence ID" value="GGU97124.1"/>
    <property type="molecule type" value="Genomic_DNA"/>
</dbReference>
<dbReference type="AlphaFoldDB" id="A0A918ICN1"/>
<dbReference type="SMART" id="SM00342">
    <property type="entry name" value="HTH_ARAC"/>
    <property type="match status" value="1"/>
</dbReference>
<dbReference type="Pfam" id="PF12833">
    <property type="entry name" value="HTH_18"/>
    <property type="match status" value="1"/>
</dbReference>
<reference evidence="6" key="2">
    <citation type="submission" date="2020-09" db="EMBL/GenBank/DDBJ databases">
        <authorList>
            <person name="Sun Q."/>
            <person name="Ohkuma M."/>
        </authorList>
    </citation>
    <scope>NUCLEOTIDE SEQUENCE</scope>
    <source>
        <strain evidence="6">JCM 4369</strain>
    </source>
</reference>
<proteinExistence type="predicted"/>
<keyword evidence="3" id="KW-0804">Transcription</keyword>
<reference evidence="6" key="1">
    <citation type="journal article" date="2014" name="Int. J. Syst. Evol. Microbiol.">
        <title>Complete genome sequence of Corynebacterium casei LMG S-19264T (=DSM 44701T), isolated from a smear-ripened cheese.</title>
        <authorList>
            <consortium name="US DOE Joint Genome Institute (JGI-PGF)"/>
            <person name="Walter F."/>
            <person name="Albersmeier A."/>
            <person name="Kalinowski J."/>
            <person name="Ruckert C."/>
        </authorList>
    </citation>
    <scope>NUCLEOTIDE SEQUENCE</scope>
    <source>
        <strain evidence="6">JCM 4369</strain>
    </source>
</reference>
<organism evidence="6 7">
    <name type="scientific">Streptomyces filipinensis</name>
    <dbReference type="NCBI Taxonomy" id="66887"/>
    <lineage>
        <taxon>Bacteria</taxon>
        <taxon>Bacillati</taxon>
        <taxon>Actinomycetota</taxon>
        <taxon>Actinomycetes</taxon>
        <taxon>Kitasatosporales</taxon>
        <taxon>Streptomycetaceae</taxon>
        <taxon>Streptomyces</taxon>
    </lineage>
</organism>
<keyword evidence="7" id="KW-1185">Reference proteome</keyword>
<feature type="region of interest" description="Disordered" evidence="4">
    <location>
        <begin position="348"/>
        <end position="368"/>
    </location>
</feature>
<dbReference type="InterPro" id="IPR018060">
    <property type="entry name" value="HTH_AraC"/>
</dbReference>
<evidence type="ECO:0000256" key="1">
    <source>
        <dbReference type="ARBA" id="ARBA00023015"/>
    </source>
</evidence>
<accession>A0A918ICN1</accession>
<dbReference type="Proteomes" id="UP000618795">
    <property type="component" value="Unassembled WGS sequence"/>
</dbReference>
<evidence type="ECO:0000256" key="2">
    <source>
        <dbReference type="ARBA" id="ARBA00023125"/>
    </source>
</evidence>
<dbReference type="PANTHER" id="PTHR46796:SF6">
    <property type="entry name" value="ARAC SUBFAMILY"/>
    <property type="match status" value="1"/>
</dbReference>
<dbReference type="GO" id="GO:0003700">
    <property type="term" value="F:DNA-binding transcription factor activity"/>
    <property type="evidence" value="ECO:0007669"/>
    <property type="project" value="InterPro"/>
</dbReference>
<sequence length="368" mass="40849">MTRERSPARPDGPRPTLWLTTAVLPETVFSTQELPASDRFEAWTEQLGRTHAPMHLSSDRTADYRGHQRVIGLDEVAVWPATFDHLVFRRTPRLVRQSDPEVFHLSLLRRGDGAASWGRQQVGYRIGDFHVNHSSRSYEISTGPDPVTIVGVEIPRTAVDLPADQAFGVVGQRISGREGMGALLAGLLVQLASDTSSYRAADAERLGRVVSDLVTAVFAHALDAEPDLPPETRTRALILHIKSFVQRHLGDPELTPAKIAAVHHISRSYLYRLFQEEGLTVASYVRDQRLAKARQDLTDPGLRSLPVHAIAARWGYLRPGDFTRAFRTAHGITPSELREQALSRTPVDGGHIDVDAVRMTPPDTHTHH</sequence>
<dbReference type="Gene3D" id="1.10.10.60">
    <property type="entry name" value="Homeodomain-like"/>
    <property type="match status" value="1"/>
</dbReference>
<gene>
    <name evidence="6" type="ORF">GCM10010260_36050</name>
</gene>
<evidence type="ECO:0000256" key="3">
    <source>
        <dbReference type="ARBA" id="ARBA00023163"/>
    </source>
</evidence>
<dbReference type="GO" id="GO:0043565">
    <property type="term" value="F:sequence-specific DNA binding"/>
    <property type="evidence" value="ECO:0007669"/>
    <property type="project" value="InterPro"/>
</dbReference>
<dbReference type="InterPro" id="IPR018062">
    <property type="entry name" value="HTH_AraC-typ_CS"/>
</dbReference>
<evidence type="ECO:0000256" key="4">
    <source>
        <dbReference type="SAM" id="MobiDB-lite"/>
    </source>
</evidence>
<dbReference type="PROSITE" id="PS01124">
    <property type="entry name" value="HTH_ARAC_FAMILY_2"/>
    <property type="match status" value="1"/>
</dbReference>
<evidence type="ECO:0000259" key="5">
    <source>
        <dbReference type="PROSITE" id="PS01124"/>
    </source>
</evidence>
<comment type="caution">
    <text evidence="6">The sequence shown here is derived from an EMBL/GenBank/DDBJ whole genome shotgun (WGS) entry which is preliminary data.</text>
</comment>
<keyword evidence="2" id="KW-0238">DNA-binding</keyword>
<feature type="domain" description="HTH araC/xylS-type" evidence="5">
    <location>
        <begin position="239"/>
        <end position="340"/>
    </location>
</feature>
<dbReference type="PROSITE" id="PS00041">
    <property type="entry name" value="HTH_ARAC_FAMILY_1"/>
    <property type="match status" value="1"/>
</dbReference>
<dbReference type="InterPro" id="IPR035418">
    <property type="entry name" value="AraC-bd_2"/>
</dbReference>
<dbReference type="SUPFAM" id="SSF46689">
    <property type="entry name" value="Homeodomain-like"/>
    <property type="match status" value="1"/>
</dbReference>
<dbReference type="Pfam" id="PF14525">
    <property type="entry name" value="AraC_binding_2"/>
    <property type="match status" value="1"/>
</dbReference>
<dbReference type="PANTHER" id="PTHR46796">
    <property type="entry name" value="HTH-TYPE TRANSCRIPTIONAL ACTIVATOR RHAS-RELATED"/>
    <property type="match status" value="1"/>
</dbReference>
<dbReference type="InterPro" id="IPR009057">
    <property type="entry name" value="Homeodomain-like_sf"/>
</dbReference>
<keyword evidence="1" id="KW-0805">Transcription regulation</keyword>
<protein>
    <submittedName>
        <fullName evidence="6">AraC family transcriptional regulator</fullName>
    </submittedName>
</protein>
<dbReference type="InterPro" id="IPR050204">
    <property type="entry name" value="AraC_XylS_family_regulators"/>
</dbReference>
<evidence type="ECO:0000313" key="6">
    <source>
        <dbReference type="EMBL" id="GGU97124.1"/>
    </source>
</evidence>
<name>A0A918ICN1_9ACTN</name>
<evidence type="ECO:0000313" key="7">
    <source>
        <dbReference type="Proteomes" id="UP000618795"/>
    </source>
</evidence>